<dbReference type="PANTHER" id="PTHR11727:SF7">
    <property type="entry name" value="DIMETHYLADENOSINE TRANSFERASE-RELATED"/>
    <property type="match status" value="1"/>
</dbReference>
<dbReference type="Pfam" id="PF00398">
    <property type="entry name" value="RrnaAD"/>
    <property type="match status" value="1"/>
</dbReference>
<dbReference type="PANTHER" id="PTHR11727">
    <property type="entry name" value="DIMETHYLADENOSINE TRANSFERASE"/>
    <property type="match status" value="1"/>
</dbReference>
<gene>
    <name evidence="7" type="ORF">BJ987_005110</name>
</gene>
<dbReference type="EC" id="2.1.1.184" evidence="7"/>
<comment type="caution">
    <text evidence="5">Lacks conserved residue(s) required for the propagation of feature annotation.</text>
</comment>
<feature type="binding site" evidence="5">
    <location>
        <position position="1"/>
    </location>
    <ligand>
        <name>S-adenosyl-L-methionine</name>
        <dbReference type="ChEBI" id="CHEBI:59789"/>
    </ligand>
</feature>
<feature type="domain" description="Ribosomal RNA adenine methylase transferase N-terminal" evidence="6">
    <location>
        <begin position="1"/>
        <end position="151"/>
    </location>
</feature>
<evidence type="ECO:0000256" key="5">
    <source>
        <dbReference type="PROSITE-ProRule" id="PRU01026"/>
    </source>
</evidence>
<accession>A0ABS4QKH7</accession>
<feature type="binding site" evidence="5">
    <location>
        <position position="77"/>
    </location>
    <ligand>
        <name>S-adenosyl-L-methionine</name>
        <dbReference type="ChEBI" id="CHEBI:59789"/>
    </ligand>
</feature>
<dbReference type="SMART" id="SM00650">
    <property type="entry name" value="rADc"/>
    <property type="match status" value="1"/>
</dbReference>
<dbReference type="SUPFAM" id="SSF53335">
    <property type="entry name" value="S-adenosyl-L-methionine-dependent methyltransferases"/>
    <property type="match status" value="1"/>
</dbReference>
<reference evidence="7 8" key="1">
    <citation type="submission" date="2021-03" db="EMBL/GenBank/DDBJ databases">
        <title>Sequencing the genomes of 1000 actinobacteria strains.</title>
        <authorList>
            <person name="Klenk H.-P."/>
        </authorList>
    </citation>
    <scope>NUCLEOTIDE SEQUENCE [LARGE SCALE GENOMIC DNA]</scope>
    <source>
        <strain evidence="7 8">DSM 45516</strain>
    </source>
</reference>
<evidence type="ECO:0000259" key="6">
    <source>
        <dbReference type="SMART" id="SM00650"/>
    </source>
</evidence>
<evidence type="ECO:0000313" key="7">
    <source>
        <dbReference type="EMBL" id="MBP2192209.1"/>
    </source>
</evidence>
<organism evidence="7 8">
    <name type="scientific">Nocardia goodfellowii</name>
    <dbReference type="NCBI Taxonomy" id="882446"/>
    <lineage>
        <taxon>Bacteria</taxon>
        <taxon>Bacillati</taxon>
        <taxon>Actinomycetota</taxon>
        <taxon>Actinomycetes</taxon>
        <taxon>Mycobacteriales</taxon>
        <taxon>Nocardiaceae</taxon>
        <taxon>Nocardia</taxon>
    </lineage>
</organism>
<comment type="similarity">
    <text evidence="5">Belongs to the class I-like SAM-binding methyltransferase superfamily. rRNA adenine N(6)-methyltransferase family.</text>
</comment>
<evidence type="ECO:0000313" key="8">
    <source>
        <dbReference type="Proteomes" id="UP001519325"/>
    </source>
</evidence>
<keyword evidence="2 5" id="KW-0808">Transferase</keyword>
<proteinExistence type="inferred from homology"/>
<dbReference type="PROSITE" id="PS51689">
    <property type="entry name" value="SAM_RNA_A_N6_MT"/>
    <property type="match status" value="1"/>
</dbReference>
<dbReference type="Proteomes" id="UP001519325">
    <property type="component" value="Unassembled WGS sequence"/>
</dbReference>
<keyword evidence="4 5" id="KW-0694">RNA-binding</keyword>
<keyword evidence="3 5" id="KW-0949">S-adenosyl-L-methionine</keyword>
<sequence length="219" mass="23931">MIAVADPSGSVVEPWAGEGVLTLALARRGARVTDYEQDPLPAAKLAARTRAENRIHVVRSDFGKAKVPREPFAVIGNIPLAATTRIVDWCLAAPTLTSATLLIQQEHKRWSLETAVTWPWFDWQLHGQADRDSFRPAAAVDATILHLRRRAEPMVRERDSYTELVRLGFTGADGPVHAALRARHPGVDQALAVAGVENGAAAGDVHPDQWVRLHDQLVA</sequence>
<dbReference type="InterPro" id="IPR001737">
    <property type="entry name" value="KsgA/Erm"/>
</dbReference>
<dbReference type="EMBL" id="JAGGMR010000001">
    <property type="protein sequence ID" value="MBP2192209.1"/>
    <property type="molecule type" value="Genomic_DNA"/>
</dbReference>
<evidence type="ECO:0000256" key="1">
    <source>
        <dbReference type="ARBA" id="ARBA00022603"/>
    </source>
</evidence>
<comment type="caution">
    <text evidence="7">The sequence shown here is derived from an EMBL/GenBank/DDBJ whole genome shotgun (WGS) entry which is preliminary data.</text>
</comment>
<evidence type="ECO:0000256" key="2">
    <source>
        <dbReference type="ARBA" id="ARBA00022679"/>
    </source>
</evidence>
<feature type="binding site" evidence="5">
    <location>
        <position position="61"/>
    </location>
    <ligand>
        <name>S-adenosyl-L-methionine</name>
        <dbReference type="ChEBI" id="CHEBI:59789"/>
    </ligand>
</feature>
<dbReference type="Gene3D" id="3.40.50.150">
    <property type="entry name" value="Vaccinia Virus protein VP39"/>
    <property type="match status" value="1"/>
</dbReference>
<evidence type="ECO:0000256" key="4">
    <source>
        <dbReference type="ARBA" id="ARBA00022884"/>
    </source>
</evidence>
<evidence type="ECO:0000256" key="3">
    <source>
        <dbReference type="ARBA" id="ARBA00022691"/>
    </source>
</evidence>
<dbReference type="InterPro" id="IPR029063">
    <property type="entry name" value="SAM-dependent_MTases_sf"/>
</dbReference>
<feature type="binding site" evidence="5">
    <location>
        <position position="36"/>
    </location>
    <ligand>
        <name>S-adenosyl-L-methionine</name>
        <dbReference type="ChEBI" id="CHEBI:59789"/>
    </ligand>
</feature>
<name>A0ABS4QKH7_9NOCA</name>
<dbReference type="GO" id="GO:0052910">
    <property type="term" value="F:23S rRNA (adenine(2085)-N(6))-dimethyltransferase activity"/>
    <property type="evidence" value="ECO:0007669"/>
    <property type="project" value="UniProtKB-EC"/>
</dbReference>
<dbReference type="InterPro" id="IPR020598">
    <property type="entry name" value="rRNA_Ade_methylase_Trfase_N"/>
</dbReference>
<keyword evidence="1 5" id="KW-0489">Methyltransferase</keyword>
<protein>
    <submittedName>
        <fullName evidence="7">23S rRNA (Adenine-N6)-dimethyltransferase</fullName>
        <ecNumber evidence="7">2.1.1.184</ecNumber>
    </submittedName>
</protein>
<keyword evidence="8" id="KW-1185">Reference proteome</keyword>